<dbReference type="EMBL" id="JALHLF010000020">
    <property type="protein sequence ID" value="MCJ2182587.1"/>
    <property type="molecule type" value="Genomic_DNA"/>
</dbReference>
<keyword evidence="1" id="KW-0472">Membrane</keyword>
<keyword evidence="3" id="KW-1185">Reference proteome</keyword>
<organism evidence="2 3">
    <name type="scientific">Novosphingobium organovorum</name>
    <dbReference type="NCBI Taxonomy" id="2930092"/>
    <lineage>
        <taxon>Bacteria</taxon>
        <taxon>Pseudomonadati</taxon>
        <taxon>Pseudomonadota</taxon>
        <taxon>Alphaproteobacteria</taxon>
        <taxon>Sphingomonadales</taxon>
        <taxon>Sphingomonadaceae</taxon>
        <taxon>Novosphingobium</taxon>
    </lineage>
</organism>
<evidence type="ECO:0000313" key="3">
    <source>
        <dbReference type="Proteomes" id="UP001162881"/>
    </source>
</evidence>
<keyword evidence="1" id="KW-0812">Transmembrane</keyword>
<comment type="caution">
    <text evidence="2">The sequence shown here is derived from an EMBL/GenBank/DDBJ whole genome shotgun (WGS) entry which is preliminary data.</text>
</comment>
<dbReference type="RefSeq" id="WP_244018672.1">
    <property type="nucleotide sequence ID" value="NZ_JALHLF010000020.1"/>
</dbReference>
<gene>
    <name evidence="2" type="ORF">MTR62_07765</name>
</gene>
<reference evidence="2" key="1">
    <citation type="submission" date="2022-03" db="EMBL/GenBank/DDBJ databases">
        <title>Identification of a novel bacterium isolated from mangrove sediments.</title>
        <authorList>
            <person name="Pan X."/>
        </authorList>
    </citation>
    <scope>NUCLEOTIDE SEQUENCE</scope>
    <source>
        <strain evidence="2">B1949</strain>
    </source>
</reference>
<name>A0ABT0BC03_9SPHN</name>
<proteinExistence type="predicted"/>
<evidence type="ECO:0000256" key="1">
    <source>
        <dbReference type="SAM" id="Phobius"/>
    </source>
</evidence>
<accession>A0ABT0BC03</accession>
<sequence>MQVADTKGMMIETGLHEVYAMQRLENSTTEHDARGLIAAVGLSVACWVVLGYFLLV</sequence>
<keyword evidence="1" id="KW-1133">Transmembrane helix</keyword>
<feature type="transmembrane region" description="Helical" evidence="1">
    <location>
        <begin position="36"/>
        <end position="55"/>
    </location>
</feature>
<evidence type="ECO:0000313" key="2">
    <source>
        <dbReference type="EMBL" id="MCJ2182587.1"/>
    </source>
</evidence>
<dbReference type="Proteomes" id="UP001162881">
    <property type="component" value="Unassembled WGS sequence"/>
</dbReference>
<protein>
    <submittedName>
        <fullName evidence="2">Uncharacterized protein</fullName>
    </submittedName>
</protein>